<reference evidence="4" key="2">
    <citation type="submission" date="2023-04" db="EMBL/GenBank/DDBJ databases">
        <authorList>
            <person name="Beletskiy A.V."/>
            <person name="Mardanov A.V."/>
            <person name="Ravin N.V."/>
        </authorList>
    </citation>
    <scope>NUCLEOTIDE SEQUENCE</scope>
    <source>
        <strain evidence="4">GKL-02</strain>
    </source>
</reference>
<dbReference type="Pfam" id="PF07603">
    <property type="entry name" value="Lcl_C"/>
    <property type="match status" value="1"/>
</dbReference>
<feature type="compositionally biased region" description="Low complexity" evidence="1">
    <location>
        <begin position="38"/>
        <end position="61"/>
    </location>
</feature>
<name>A0AA95KNV8_9GAMM</name>
<evidence type="ECO:0000256" key="2">
    <source>
        <dbReference type="SAM" id="SignalP"/>
    </source>
</evidence>
<evidence type="ECO:0000313" key="4">
    <source>
        <dbReference type="EMBL" id="WGZ93932.1"/>
    </source>
</evidence>
<feature type="signal peptide" evidence="2">
    <location>
        <begin position="1"/>
        <end position="30"/>
    </location>
</feature>
<dbReference type="AlphaFoldDB" id="A0AA95KNV8"/>
<gene>
    <name evidence="4" type="ORF">QJT81_19435</name>
</gene>
<dbReference type="Proteomes" id="UP001301326">
    <property type="component" value="Chromosome"/>
</dbReference>
<feature type="chain" id="PRO_5041656436" evidence="2">
    <location>
        <begin position="31"/>
        <end position="267"/>
    </location>
</feature>
<accession>A0AA95KNV8</accession>
<dbReference type="KEGG" id="tput:QJT81_19435"/>
<proteinExistence type="predicted"/>
<reference evidence="4" key="1">
    <citation type="journal article" date="2023" name="Int. J. Mol. Sci.">
        <title>Metagenomics Revealed a New Genus 'Candidatus Thiocaldithrix dubininis' gen. nov., sp. nov. and a New Species 'Candidatus Thiothrix putei' sp. nov. in the Family Thiotrichaceae, Some Members of Which Have Traits of Both Na+- and H+-Motive Energetics.</title>
        <authorList>
            <person name="Ravin N.V."/>
            <person name="Muntyan M.S."/>
            <person name="Smolyakov D.D."/>
            <person name="Rudenko T.S."/>
            <person name="Beletsky A.V."/>
            <person name="Mardanov A.V."/>
            <person name="Grabovich M.Y."/>
        </authorList>
    </citation>
    <scope>NUCLEOTIDE SEQUENCE</scope>
    <source>
        <strain evidence="4">GKL-02</strain>
    </source>
</reference>
<feature type="region of interest" description="Disordered" evidence="1">
    <location>
        <begin position="34"/>
        <end position="61"/>
    </location>
</feature>
<evidence type="ECO:0000256" key="1">
    <source>
        <dbReference type="SAM" id="MobiDB-lite"/>
    </source>
</evidence>
<protein>
    <submittedName>
        <fullName evidence="4">DUF1566 domain-containing protein</fullName>
    </submittedName>
</protein>
<organism evidence="4">
    <name type="scientific">Candidatus Thiothrix putei</name>
    <dbReference type="NCBI Taxonomy" id="3080811"/>
    <lineage>
        <taxon>Bacteria</taxon>
        <taxon>Pseudomonadati</taxon>
        <taxon>Pseudomonadota</taxon>
        <taxon>Gammaproteobacteria</taxon>
        <taxon>Thiotrichales</taxon>
        <taxon>Thiotrichaceae</taxon>
        <taxon>Thiothrix</taxon>
    </lineage>
</organism>
<keyword evidence="2" id="KW-0732">Signal</keyword>
<dbReference type="InterPro" id="IPR011460">
    <property type="entry name" value="Lcl_C"/>
</dbReference>
<feature type="domain" description="Lcl C-terminal" evidence="3">
    <location>
        <begin position="153"/>
        <end position="264"/>
    </location>
</feature>
<dbReference type="EMBL" id="CP124756">
    <property type="protein sequence ID" value="WGZ93932.1"/>
    <property type="molecule type" value="Genomic_DNA"/>
</dbReference>
<evidence type="ECO:0000259" key="3">
    <source>
        <dbReference type="Pfam" id="PF07603"/>
    </source>
</evidence>
<sequence length="267" mass="27855">MQMTTQSTGRLYANKGLFLAVALSASLLTACGGGGGSSASNDNAATPSPAPGTTNPTTTAPATRTFTQLDANGGDVTPGLESAACVKDSQSGRADRYWEAKTDEPSGQTLSGETFRDKDYGYFWFDGTGGAKGPAAGAATVANLFSGTPCQAYGTTLKTCDTKDYIAAVNAAKVCNKTTWRLPTKDELMSLVDSTQTQKPYIKPVFGSTAAEDPAGANQVTRGYWTSTAVATDASRRVAISFGSKNGLVEEHLTHGSHYNYVRLIAD</sequence>